<sequence>MNNFGVIEVASTRTTHAPGWAYVPDTTGVPHQQQLTSRKRGARGQGAALSLSDVSARHDARVQKEIELLSRDSHREANIPVPPKAGGTRAQGKHTPNVRKILASQKTFANHLDDYEALLAQESSGTTGHPNQYTASRAAAAAAAQPTPPPAASSSSSSKRSAAAGAHTRAPPPPTTPLKTEDASNDDVPMPDAPSAAAPAAQPPPPSIILAGPRSTILTPYANAPPPLPGDGDPLLESWVPPPPTDDELRALVAAPPLSYDQARGVWGQQGEGGGGGPRRRRYFCEVCGYWGRVRCMKCGTRVCALDCLEVHREECVTRYGL</sequence>
<feature type="region of interest" description="Disordered" evidence="4">
    <location>
        <begin position="123"/>
        <end position="212"/>
    </location>
</feature>
<evidence type="ECO:0000256" key="2">
    <source>
        <dbReference type="ARBA" id="ARBA00022771"/>
    </source>
</evidence>
<dbReference type="Pfam" id="PF04438">
    <property type="entry name" value="zf-HIT"/>
    <property type="match status" value="1"/>
</dbReference>
<feature type="compositionally biased region" description="Low complexity" evidence="4">
    <location>
        <begin position="152"/>
        <end position="169"/>
    </location>
</feature>
<dbReference type="Proteomes" id="UP001174694">
    <property type="component" value="Unassembled WGS sequence"/>
</dbReference>
<name>A0AA38S7N4_9PEZI</name>
<evidence type="ECO:0000259" key="5">
    <source>
        <dbReference type="Pfam" id="PF04438"/>
    </source>
</evidence>
<evidence type="ECO:0000313" key="7">
    <source>
        <dbReference type="Proteomes" id="UP001174694"/>
    </source>
</evidence>
<dbReference type="GO" id="GO:0006338">
    <property type="term" value="P:chromatin remodeling"/>
    <property type="evidence" value="ECO:0007669"/>
    <property type="project" value="InterPro"/>
</dbReference>
<dbReference type="InterPro" id="IPR007529">
    <property type="entry name" value="Znf_HIT"/>
</dbReference>
<gene>
    <name evidence="6" type="ORF">NKR23_g641</name>
</gene>
<proteinExistence type="predicted"/>
<keyword evidence="1" id="KW-0479">Metal-binding</keyword>
<dbReference type="GO" id="GO:0008270">
    <property type="term" value="F:zinc ion binding"/>
    <property type="evidence" value="ECO:0007669"/>
    <property type="project" value="UniProtKB-KW"/>
</dbReference>
<feature type="compositionally biased region" description="Polar residues" evidence="4">
    <location>
        <begin position="123"/>
        <end position="134"/>
    </location>
</feature>
<feature type="region of interest" description="Disordered" evidence="4">
    <location>
        <begin position="77"/>
        <end position="96"/>
    </location>
</feature>
<keyword evidence="2" id="KW-0863">Zinc-finger</keyword>
<keyword evidence="3" id="KW-0862">Zinc</keyword>
<reference evidence="6" key="1">
    <citation type="submission" date="2022-07" db="EMBL/GenBank/DDBJ databases">
        <title>Fungi with potential for degradation of polypropylene.</title>
        <authorList>
            <person name="Gostincar C."/>
        </authorList>
    </citation>
    <scope>NUCLEOTIDE SEQUENCE</scope>
    <source>
        <strain evidence="6">EXF-13308</strain>
    </source>
</reference>
<protein>
    <submittedName>
        <fullName evidence="6">SWR1 complex subunit vps71</fullName>
    </submittedName>
</protein>
<evidence type="ECO:0000256" key="1">
    <source>
        <dbReference type="ARBA" id="ARBA00022723"/>
    </source>
</evidence>
<dbReference type="EMBL" id="JANBVO010000001">
    <property type="protein sequence ID" value="KAJ9157745.1"/>
    <property type="molecule type" value="Genomic_DNA"/>
</dbReference>
<evidence type="ECO:0000256" key="4">
    <source>
        <dbReference type="SAM" id="MobiDB-lite"/>
    </source>
</evidence>
<dbReference type="InterPro" id="IPR039723">
    <property type="entry name" value="Vps71/ZNHIT1"/>
</dbReference>
<dbReference type="CDD" id="cd21437">
    <property type="entry name" value="zf-HIT_ZNHIT1_like"/>
    <property type="match status" value="1"/>
</dbReference>
<evidence type="ECO:0000256" key="3">
    <source>
        <dbReference type="ARBA" id="ARBA00022833"/>
    </source>
</evidence>
<keyword evidence="7" id="KW-1185">Reference proteome</keyword>
<dbReference type="GO" id="GO:0005634">
    <property type="term" value="C:nucleus"/>
    <property type="evidence" value="ECO:0007669"/>
    <property type="project" value="UniProtKB-ARBA"/>
</dbReference>
<organism evidence="6 7">
    <name type="scientific">Pleurostoma richardsiae</name>
    <dbReference type="NCBI Taxonomy" id="41990"/>
    <lineage>
        <taxon>Eukaryota</taxon>
        <taxon>Fungi</taxon>
        <taxon>Dikarya</taxon>
        <taxon>Ascomycota</taxon>
        <taxon>Pezizomycotina</taxon>
        <taxon>Sordariomycetes</taxon>
        <taxon>Sordariomycetidae</taxon>
        <taxon>Calosphaeriales</taxon>
        <taxon>Pleurostomataceae</taxon>
        <taxon>Pleurostoma</taxon>
    </lineage>
</organism>
<feature type="compositionally biased region" description="Low complexity" evidence="4">
    <location>
        <begin position="135"/>
        <end position="145"/>
    </location>
</feature>
<dbReference type="PANTHER" id="PTHR13093">
    <property type="entry name" value="ZINC FINGER HIT DOMAIN CONTAINING PROTEIN 1"/>
    <property type="match status" value="1"/>
</dbReference>
<feature type="domain" description="HIT-type" evidence="5">
    <location>
        <begin position="282"/>
        <end position="309"/>
    </location>
</feature>
<accession>A0AA38S7N4</accession>
<comment type="caution">
    <text evidence="6">The sequence shown here is derived from an EMBL/GenBank/DDBJ whole genome shotgun (WGS) entry which is preliminary data.</text>
</comment>
<dbReference type="AlphaFoldDB" id="A0AA38S7N4"/>
<evidence type="ECO:0000313" key="6">
    <source>
        <dbReference type="EMBL" id="KAJ9157745.1"/>
    </source>
</evidence>